<protein>
    <recommendedName>
        <fullName evidence="6 7">6-phosphogluconolactonase</fullName>
        <shortName evidence="7">6PGL</shortName>
        <ecNumber evidence="5 7">3.1.1.31</ecNumber>
    </recommendedName>
</protein>
<dbReference type="EC" id="3.1.1.31" evidence="5 7"/>
<dbReference type="Proteomes" id="UP001600165">
    <property type="component" value="Unassembled WGS sequence"/>
</dbReference>
<reference evidence="9 10" key="1">
    <citation type="submission" date="2024-10" db="EMBL/GenBank/DDBJ databases">
        <authorList>
            <person name="Ratan Roy A."/>
            <person name="Morales Sandoval P.H."/>
            <person name="De Los Santos Villalobos S."/>
            <person name="Chakraborty S."/>
            <person name="Mukherjee J."/>
        </authorList>
    </citation>
    <scope>NUCLEOTIDE SEQUENCE [LARGE SCALE GENOMIC DNA]</scope>
    <source>
        <strain evidence="9 10">S1</strain>
    </source>
</reference>
<dbReference type="Gene3D" id="3.40.50.1360">
    <property type="match status" value="1"/>
</dbReference>
<keyword evidence="10" id="KW-1185">Reference proteome</keyword>
<dbReference type="SUPFAM" id="SSF100950">
    <property type="entry name" value="NagB/RpiA/CoA transferase-like"/>
    <property type="match status" value="1"/>
</dbReference>
<evidence type="ECO:0000256" key="1">
    <source>
        <dbReference type="ARBA" id="ARBA00000832"/>
    </source>
</evidence>
<sequence length="243" mass="26311">MQPTIEVLPDKAQLIERSQALIVEKIQNAIAQQGRCTLALAGGSTPKPIYAAIAQQSLPWEQLFIFWGDERYVPSDHPDSNEGMARSVWLDQVPIPAENIFPMPTGAASPSAAAESYEQTLKAFFQVSGSEIPRLDMVLLGLGDDAHTASLFPQTEALQVRDRWVTVGNKSGEPRLTLTVPLINQANSVIFIVSGANKQTALAHVFAAEAEDSAYPARLIQPHGELWWLLDTAAGANLSLLTG</sequence>
<comment type="pathway">
    <text evidence="3 7">Carbohydrate degradation; pentose phosphate pathway; D-ribulose 5-phosphate from D-glucose 6-phosphate (oxidative stage): step 2/3.</text>
</comment>
<evidence type="ECO:0000256" key="2">
    <source>
        <dbReference type="ARBA" id="ARBA00002681"/>
    </source>
</evidence>
<comment type="catalytic activity">
    <reaction evidence="1 7">
        <text>6-phospho-D-glucono-1,5-lactone + H2O = 6-phospho-D-gluconate + H(+)</text>
        <dbReference type="Rhea" id="RHEA:12556"/>
        <dbReference type="ChEBI" id="CHEBI:15377"/>
        <dbReference type="ChEBI" id="CHEBI:15378"/>
        <dbReference type="ChEBI" id="CHEBI:57955"/>
        <dbReference type="ChEBI" id="CHEBI:58759"/>
        <dbReference type="EC" id="3.1.1.31"/>
    </reaction>
</comment>
<comment type="similarity">
    <text evidence="4 7">Belongs to the glucosamine/galactosamine-6-phosphate isomerase family. 6-phosphogluconolactonase subfamily.</text>
</comment>
<accession>A0ABW6IF39</accession>
<evidence type="ECO:0000313" key="10">
    <source>
        <dbReference type="Proteomes" id="UP001600165"/>
    </source>
</evidence>
<evidence type="ECO:0000256" key="7">
    <source>
        <dbReference type="RuleBase" id="RU365095"/>
    </source>
</evidence>
<dbReference type="RefSeq" id="WP_377964640.1">
    <property type="nucleotide sequence ID" value="NZ_JBHZOL010000069.1"/>
</dbReference>
<dbReference type="GO" id="GO:0017057">
    <property type="term" value="F:6-phosphogluconolactonase activity"/>
    <property type="evidence" value="ECO:0007669"/>
    <property type="project" value="UniProtKB-EC"/>
</dbReference>
<feature type="domain" description="Glucosamine/galactosamine-6-phosphate isomerase" evidence="8">
    <location>
        <begin position="9"/>
        <end position="228"/>
    </location>
</feature>
<dbReference type="InterPro" id="IPR039104">
    <property type="entry name" value="6PGL"/>
</dbReference>
<evidence type="ECO:0000256" key="6">
    <source>
        <dbReference type="ARBA" id="ARBA00020337"/>
    </source>
</evidence>
<evidence type="ECO:0000256" key="3">
    <source>
        <dbReference type="ARBA" id="ARBA00004961"/>
    </source>
</evidence>
<dbReference type="CDD" id="cd01400">
    <property type="entry name" value="6PGL"/>
    <property type="match status" value="1"/>
</dbReference>
<gene>
    <name evidence="7 9" type="primary">pgl</name>
    <name evidence="9" type="ORF">ACFVKH_10280</name>
</gene>
<organism evidence="9 10">
    <name type="scientific">Almyronema epifaneia S1</name>
    <dbReference type="NCBI Taxonomy" id="2991925"/>
    <lineage>
        <taxon>Bacteria</taxon>
        <taxon>Bacillati</taxon>
        <taxon>Cyanobacteriota</taxon>
        <taxon>Cyanophyceae</taxon>
        <taxon>Nodosilineales</taxon>
        <taxon>Nodosilineaceae</taxon>
        <taxon>Almyronema</taxon>
        <taxon>Almyronema epifaneia</taxon>
    </lineage>
</organism>
<dbReference type="InterPro" id="IPR006148">
    <property type="entry name" value="Glc/Gal-6P_isomerase"/>
</dbReference>
<evidence type="ECO:0000313" key="9">
    <source>
        <dbReference type="EMBL" id="MFE4106664.1"/>
    </source>
</evidence>
<evidence type="ECO:0000256" key="4">
    <source>
        <dbReference type="ARBA" id="ARBA00010662"/>
    </source>
</evidence>
<dbReference type="Pfam" id="PF01182">
    <property type="entry name" value="Glucosamine_iso"/>
    <property type="match status" value="1"/>
</dbReference>
<proteinExistence type="inferred from homology"/>
<name>A0ABW6IF39_9CYAN</name>
<dbReference type="PANTHER" id="PTHR11054">
    <property type="entry name" value="6-PHOSPHOGLUCONOLACTONASE"/>
    <property type="match status" value="1"/>
</dbReference>
<dbReference type="InterPro" id="IPR005900">
    <property type="entry name" value="6-phosphogluconolactonase_DevB"/>
</dbReference>
<dbReference type="NCBIfam" id="TIGR01198">
    <property type="entry name" value="pgl"/>
    <property type="match status" value="1"/>
</dbReference>
<evidence type="ECO:0000256" key="5">
    <source>
        <dbReference type="ARBA" id="ARBA00013198"/>
    </source>
</evidence>
<dbReference type="PANTHER" id="PTHR11054:SF0">
    <property type="entry name" value="6-PHOSPHOGLUCONOLACTONASE"/>
    <property type="match status" value="1"/>
</dbReference>
<dbReference type="InterPro" id="IPR037171">
    <property type="entry name" value="NagB/RpiA_transferase-like"/>
</dbReference>
<comment type="function">
    <text evidence="2 7">Hydrolysis of 6-phosphogluconolactone to 6-phosphogluconate.</text>
</comment>
<dbReference type="EMBL" id="JBHZOL010000069">
    <property type="protein sequence ID" value="MFE4106664.1"/>
    <property type="molecule type" value="Genomic_DNA"/>
</dbReference>
<evidence type="ECO:0000259" key="8">
    <source>
        <dbReference type="Pfam" id="PF01182"/>
    </source>
</evidence>
<keyword evidence="7 9" id="KW-0378">Hydrolase</keyword>
<comment type="caution">
    <text evidence="9">The sequence shown here is derived from an EMBL/GenBank/DDBJ whole genome shotgun (WGS) entry which is preliminary data.</text>
</comment>